<dbReference type="EC" id="3.1.1.-" evidence="8"/>
<dbReference type="GO" id="GO:0046872">
    <property type="term" value="F:metal ion binding"/>
    <property type="evidence" value="ECO:0007669"/>
    <property type="project" value="UniProtKB-KW"/>
</dbReference>
<evidence type="ECO:0000313" key="10">
    <source>
        <dbReference type="Proteomes" id="UP000193144"/>
    </source>
</evidence>
<evidence type="ECO:0000256" key="1">
    <source>
        <dbReference type="ARBA" id="ARBA00006249"/>
    </source>
</evidence>
<dbReference type="InterPro" id="IPR029058">
    <property type="entry name" value="AB_hydrolase_fold"/>
</dbReference>
<keyword evidence="7" id="KW-1015">Disulfide bond</keyword>
<proteinExistence type="inferred from homology"/>
<evidence type="ECO:0000256" key="6">
    <source>
        <dbReference type="ARBA" id="ARBA00022837"/>
    </source>
</evidence>
<keyword evidence="3" id="KW-0479">Metal-binding</keyword>
<evidence type="ECO:0000313" key="9">
    <source>
        <dbReference type="EMBL" id="ORY14570.1"/>
    </source>
</evidence>
<evidence type="ECO:0000256" key="3">
    <source>
        <dbReference type="ARBA" id="ARBA00022723"/>
    </source>
</evidence>
<dbReference type="STRING" id="1231657.A0A1Y1ZWL7"/>
<evidence type="ECO:0000256" key="7">
    <source>
        <dbReference type="ARBA" id="ARBA00023157"/>
    </source>
</evidence>
<dbReference type="Proteomes" id="UP000193144">
    <property type="component" value="Unassembled WGS sequence"/>
</dbReference>
<dbReference type="Pfam" id="PF07519">
    <property type="entry name" value="Tannase"/>
    <property type="match status" value="1"/>
</dbReference>
<organism evidence="9 10">
    <name type="scientific">Clohesyomyces aquaticus</name>
    <dbReference type="NCBI Taxonomy" id="1231657"/>
    <lineage>
        <taxon>Eukaryota</taxon>
        <taxon>Fungi</taxon>
        <taxon>Dikarya</taxon>
        <taxon>Ascomycota</taxon>
        <taxon>Pezizomycotina</taxon>
        <taxon>Dothideomycetes</taxon>
        <taxon>Pleosporomycetidae</taxon>
        <taxon>Pleosporales</taxon>
        <taxon>Lindgomycetaceae</taxon>
        <taxon>Clohesyomyces</taxon>
    </lineage>
</organism>
<dbReference type="SUPFAM" id="SSF53474">
    <property type="entry name" value="alpha/beta-Hydrolases"/>
    <property type="match status" value="2"/>
</dbReference>
<name>A0A1Y1ZWL7_9PLEO</name>
<gene>
    <name evidence="9" type="ORF">BCR34DRAFT_479390</name>
</gene>
<dbReference type="AlphaFoldDB" id="A0A1Y1ZWL7"/>
<accession>A0A1Y1ZWL7</accession>
<comment type="caution">
    <text evidence="9">The sequence shown here is derived from an EMBL/GenBank/DDBJ whole genome shotgun (WGS) entry which is preliminary data.</text>
</comment>
<evidence type="ECO:0000256" key="2">
    <source>
        <dbReference type="ARBA" id="ARBA00022487"/>
    </source>
</evidence>
<protein>
    <recommendedName>
        <fullName evidence="8">Carboxylic ester hydrolase</fullName>
        <ecNumber evidence="8">3.1.1.-</ecNumber>
    </recommendedName>
</protein>
<reference evidence="9 10" key="1">
    <citation type="submission" date="2016-07" db="EMBL/GenBank/DDBJ databases">
        <title>Pervasive Adenine N6-methylation of Active Genes in Fungi.</title>
        <authorList>
            <consortium name="DOE Joint Genome Institute"/>
            <person name="Mondo S.J."/>
            <person name="Dannebaum R.O."/>
            <person name="Kuo R.C."/>
            <person name="Labutti K."/>
            <person name="Haridas S."/>
            <person name="Kuo A."/>
            <person name="Salamov A."/>
            <person name="Ahrendt S.R."/>
            <person name="Lipzen A."/>
            <person name="Sullivan W."/>
            <person name="Andreopoulos W.B."/>
            <person name="Clum A."/>
            <person name="Lindquist E."/>
            <person name="Daum C."/>
            <person name="Ramamoorthy G.K."/>
            <person name="Gryganskyi A."/>
            <person name="Culley D."/>
            <person name="Magnuson J.K."/>
            <person name="James T.Y."/>
            <person name="O'Malley M.A."/>
            <person name="Stajich J.E."/>
            <person name="Spatafora J.W."/>
            <person name="Visel A."/>
            <person name="Grigoriev I.V."/>
        </authorList>
    </citation>
    <scope>NUCLEOTIDE SEQUENCE [LARGE SCALE GENOMIC DNA]</scope>
    <source>
        <strain evidence="9 10">CBS 115471</strain>
    </source>
</reference>
<sequence length="578" mass="62526">MLGVSGPLNCSHAAIQSVLPQGTSVDFVQNVPSTSYFEVPPGNIPYPTSPKNLSSVCVVSVRVQAPANTSYGFGLFLPNDWNGRFLAVGNGGFAGGINWLDMSVGTRYGFATMSTDTGHNSSTTDGKWAYLQPELVNNWGHRAMHGSVVAAKQLTEAYYAKKPAYSYFHGCSTGGRQGLKEAETFPEDFDGIISGAPSWWIKHLQVWTTRLALNNLPRTAEHHIPPDLFSAIGAEVLKQCDAQDGLVDSIISNPYECNFRPEALLCPANVTNSTAARCLTGPQIGTVKKIYSSWTLSNQTFIHPHLAPGSEPGWPVWLLNSTVSDNPSQFGTEYVKYFLGLGPDWDFRTLNDGILALAQQFDPGNASVSPDLSKFHDKGGKIIGYHGLSDSLIPAASSPYYYNLVDQSMKPKGIEVEDFYRIFMVPGMGHCGGSHVSFNASWYFAGSSQAPLLGLDVHSVPGFSDAKHDVLLMLQAWVENGTAPENIIATKYTNETEHKTVLRQRPVCMYPKEAKYKGTGDIDQPDSWECKLPSEAAPVQKIPTPSPTGAASHILSGPNLMLVMLIAVVSGLCVAASL</sequence>
<comment type="similarity">
    <text evidence="1 8">Belongs to the tannase family.</text>
</comment>
<keyword evidence="2" id="KW-0719">Serine esterase</keyword>
<keyword evidence="6" id="KW-0106">Calcium</keyword>
<evidence type="ECO:0000256" key="4">
    <source>
        <dbReference type="ARBA" id="ARBA00022729"/>
    </source>
</evidence>
<dbReference type="OrthoDB" id="3039123at2759"/>
<dbReference type="PANTHER" id="PTHR33938">
    <property type="entry name" value="FERULOYL ESTERASE B-RELATED"/>
    <property type="match status" value="1"/>
</dbReference>
<dbReference type="GO" id="GO:0030600">
    <property type="term" value="F:feruloyl esterase activity"/>
    <property type="evidence" value="ECO:0007669"/>
    <property type="project" value="UniProtKB-ARBA"/>
</dbReference>
<dbReference type="InterPro" id="IPR011118">
    <property type="entry name" value="Tannase/feruloyl_esterase"/>
</dbReference>
<dbReference type="PANTHER" id="PTHR33938:SF2">
    <property type="entry name" value="CARBOXYLIC ESTER HYDROLASE"/>
    <property type="match status" value="1"/>
</dbReference>
<dbReference type="EMBL" id="MCFA01000032">
    <property type="protein sequence ID" value="ORY14570.1"/>
    <property type="molecule type" value="Genomic_DNA"/>
</dbReference>
<keyword evidence="5 8" id="KW-0378">Hydrolase</keyword>
<evidence type="ECO:0000256" key="8">
    <source>
        <dbReference type="RuleBase" id="RU361238"/>
    </source>
</evidence>
<keyword evidence="4" id="KW-0732">Signal</keyword>
<keyword evidence="10" id="KW-1185">Reference proteome</keyword>
<evidence type="ECO:0000256" key="5">
    <source>
        <dbReference type="ARBA" id="ARBA00022801"/>
    </source>
</evidence>